<gene>
    <name evidence="7" type="primary">miaB_1</name>
    <name evidence="7" type="ORF">MsAg5_00680</name>
</gene>
<dbReference type="Pfam" id="PF04055">
    <property type="entry name" value="Radical_SAM"/>
    <property type="match status" value="1"/>
</dbReference>
<dbReference type="SMART" id="SM00729">
    <property type="entry name" value="Elp3"/>
    <property type="match status" value="1"/>
</dbReference>
<dbReference type="GO" id="GO:0051536">
    <property type="term" value="F:iron-sulfur cluster binding"/>
    <property type="evidence" value="ECO:0007669"/>
    <property type="project" value="UniProtKB-KW"/>
</dbReference>
<dbReference type="EMBL" id="JAWDKD010000002">
    <property type="protein sequence ID" value="MDV0446240.1"/>
    <property type="molecule type" value="Genomic_DNA"/>
</dbReference>
<dbReference type="Proteomes" id="UP001271789">
    <property type="component" value="Unassembled WGS sequence"/>
</dbReference>
<evidence type="ECO:0000259" key="6">
    <source>
        <dbReference type="PROSITE" id="PS51918"/>
    </source>
</evidence>
<evidence type="ECO:0000256" key="1">
    <source>
        <dbReference type="ARBA" id="ARBA00001966"/>
    </source>
</evidence>
<proteinExistence type="predicted"/>
<dbReference type="InterPro" id="IPR023980">
    <property type="entry name" value="CHP04013_B12-bd/rSAM"/>
</dbReference>
<protein>
    <submittedName>
        <fullName evidence="7">tRNA-2-methylthio-N(6)-dimethylallyladenosine synthase</fullName>
        <ecNumber evidence="7">2.8.4.3</ecNumber>
    </submittedName>
</protein>
<evidence type="ECO:0000256" key="2">
    <source>
        <dbReference type="ARBA" id="ARBA00022691"/>
    </source>
</evidence>
<dbReference type="RefSeq" id="WP_338098622.1">
    <property type="nucleotide sequence ID" value="NZ_JAWDKD010000002.1"/>
</dbReference>
<dbReference type="PANTHER" id="PTHR43409">
    <property type="entry name" value="ANAEROBIC MAGNESIUM-PROTOPORPHYRIN IX MONOMETHYL ESTER CYCLASE-RELATED"/>
    <property type="match status" value="1"/>
</dbReference>
<accession>A0AAE4MI50</accession>
<evidence type="ECO:0000256" key="5">
    <source>
        <dbReference type="ARBA" id="ARBA00023014"/>
    </source>
</evidence>
<feature type="domain" description="Radical SAM core" evidence="6">
    <location>
        <begin position="172"/>
        <end position="404"/>
    </location>
</feature>
<dbReference type="InterPro" id="IPR051198">
    <property type="entry name" value="BchE-like"/>
</dbReference>
<dbReference type="GO" id="GO:0046872">
    <property type="term" value="F:metal ion binding"/>
    <property type="evidence" value="ECO:0007669"/>
    <property type="project" value="UniProtKB-KW"/>
</dbReference>
<dbReference type="CDD" id="cd01335">
    <property type="entry name" value="Radical_SAM"/>
    <property type="match status" value="1"/>
</dbReference>
<dbReference type="SUPFAM" id="SSF102114">
    <property type="entry name" value="Radical SAM enzymes"/>
    <property type="match status" value="1"/>
</dbReference>
<organism evidence="7 8">
    <name type="scientific">Methanolapillus africanus</name>
    <dbReference type="NCBI Taxonomy" id="3028297"/>
    <lineage>
        <taxon>Archaea</taxon>
        <taxon>Methanobacteriati</taxon>
        <taxon>Methanobacteriota</taxon>
        <taxon>Stenosarchaea group</taxon>
        <taxon>Methanomicrobia</taxon>
        <taxon>Methanosarcinales</taxon>
        <taxon>Methanosarcinaceae</taxon>
        <taxon>Methanolapillus</taxon>
    </lineage>
</organism>
<evidence type="ECO:0000313" key="7">
    <source>
        <dbReference type="EMBL" id="MDV0446240.1"/>
    </source>
</evidence>
<comment type="cofactor">
    <cofactor evidence="1">
        <name>[4Fe-4S] cluster</name>
        <dbReference type="ChEBI" id="CHEBI:49883"/>
    </cofactor>
</comment>
<sequence length="411" mass="45438">MITKDSGTPKKAVPVHFRFLKKNSYSFSALAPVLPQADLLNEPAPGIMVYSFFTRQKEEIFSEMAAVKKMSSVSSGSAPSHFFIAGGPHPSGAPQETLNYFDAVVVGEGEVTLPELVSYVQSSGFFENGWSQSFLEGLSQISGIAFSNPNTKNMIQTSPRPPIHLDSFPCFSPDNMWRPLEISRGCPHRCKFCQTPQLFGHKMRHRSIPEILKFATYYDDLRFISSNAFAYGGNGVTAKPEKVKELLVALSKIDNKRIFFGTFPSEVRPEFVTEELMDMIVNYCANDSISIGAQSGSDAVLKEIGRGHTSEDVYSAVEICVGKKITPIVDFIVGFPSETEKDQQETLDLIDWICKKNGEVRAHYLTPLPSTPYENIIPSDVHPDISNKLGKLALGGKLKGVWEKGNFTNSD</sequence>
<keyword evidence="8" id="KW-1185">Reference proteome</keyword>
<dbReference type="Gene3D" id="3.40.50.280">
    <property type="entry name" value="Cobalamin-binding domain"/>
    <property type="match status" value="1"/>
</dbReference>
<keyword evidence="4" id="KW-0408">Iron</keyword>
<keyword evidence="3" id="KW-0479">Metal-binding</keyword>
<evidence type="ECO:0000256" key="4">
    <source>
        <dbReference type="ARBA" id="ARBA00023004"/>
    </source>
</evidence>
<dbReference type="NCBIfam" id="TIGR04013">
    <property type="entry name" value="B12_SAM_MJ_1487"/>
    <property type="match status" value="1"/>
</dbReference>
<dbReference type="InterPro" id="IPR058240">
    <property type="entry name" value="rSAM_sf"/>
</dbReference>
<dbReference type="InterPro" id="IPR007197">
    <property type="entry name" value="rSAM"/>
</dbReference>
<evidence type="ECO:0000256" key="3">
    <source>
        <dbReference type="ARBA" id="ARBA00022723"/>
    </source>
</evidence>
<keyword evidence="7" id="KW-0808">Transferase</keyword>
<keyword evidence="5" id="KW-0411">Iron-sulfur</keyword>
<reference evidence="7" key="1">
    <citation type="submission" date="2023-06" db="EMBL/GenBank/DDBJ databases">
        <title>Genome sequence of Methanosarcinaceae archaeon Ag5.</title>
        <authorList>
            <person name="Protasov E."/>
            <person name="Platt K."/>
            <person name="Poehlein A."/>
            <person name="Daniel R."/>
            <person name="Brune A."/>
        </authorList>
    </citation>
    <scope>NUCLEOTIDE SEQUENCE</scope>
    <source>
        <strain evidence="7">Ag5</strain>
    </source>
</reference>
<name>A0AAE4MI50_9EURY</name>
<evidence type="ECO:0000313" key="8">
    <source>
        <dbReference type="Proteomes" id="UP001271789"/>
    </source>
</evidence>
<dbReference type="EC" id="2.8.4.3" evidence="7"/>
<dbReference type="InterPro" id="IPR006638">
    <property type="entry name" value="Elp3/MiaA/NifB-like_rSAM"/>
</dbReference>
<dbReference type="Gene3D" id="3.80.30.20">
    <property type="entry name" value="tm_1862 like domain"/>
    <property type="match status" value="1"/>
</dbReference>
<dbReference type="SFLD" id="SFLDS00029">
    <property type="entry name" value="Radical_SAM"/>
    <property type="match status" value="1"/>
</dbReference>
<dbReference type="PROSITE" id="PS51918">
    <property type="entry name" value="RADICAL_SAM"/>
    <property type="match status" value="1"/>
</dbReference>
<dbReference type="InterPro" id="IPR023404">
    <property type="entry name" value="rSAM_horseshoe"/>
</dbReference>
<dbReference type="SFLD" id="SFLDG01082">
    <property type="entry name" value="B12-binding_domain_containing"/>
    <property type="match status" value="1"/>
</dbReference>
<comment type="caution">
    <text evidence="7">The sequence shown here is derived from an EMBL/GenBank/DDBJ whole genome shotgun (WGS) entry which is preliminary data.</text>
</comment>
<dbReference type="PANTHER" id="PTHR43409:SF17">
    <property type="entry name" value="METHYLTHIOTRANSFERASE MJ0865-RELATED"/>
    <property type="match status" value="1"/>
</dbReference>
<dbReference type="AlphaFoldDB" id="A0AAE4MI50"/>
<dbReference type="GO" id="GO:0035597">
    <property type="term" value="F:tRNA-2-methylthio-N(6)-dimethylallyladenosine(37) synthase activity"/>
    <property type="evidence" value="ECO:0007669"/>
    <property type="project" value="UniProtKB-EC"/>
</dbReference>
<keyword evidence="2" id="KW-0949">S-adenosyl-L-methionine</keyword>